<evidence type="ECO:0000313" key="2">
    <source>
        <dbReference type="Proteomes" id="UP000001549"/>
    </source>
</evidence>
<accession>F8AYT2</accession>
<sequence length="72" mass="7811">MSVVVYAYRTESVPGGKLFWIMLHAGGRGWLVGEKIFGRGRDVDLESFTSVGGQAVSQPLRAVVACASQVRR</sequence>
<protein>
    <submittedName>
        <fullName evidence="1">Uncharacterized protein</fullName>
    </submittedName>
</protein>
<organism evidence="1 2">
    <name type="scientific">Candidatus Protofrankia datiscae</name>
    <dbReference type="NCBI Taxonomy" id="2716812"/>
    <lineage>
        <taxon>Bacteria</taxon>
        <taxon>Bacillati</taxon>
        <taxon>Actinomycetota</taxon>
        <taxon>Actinomycetes</taxon>
        <taxon>Frankiales</taxon>
        <taxon>Frankiaceae</taxon>
        <taxon>Protofrankia</taxon>
    </lineage>
</organism>
<evidence type="ECO:0000313" key="1">
    <source>
        <dbReference type="EMBL" id="AEH08589.1"/>
    </source>
</evidence>
<dbReference type="EMBL" id="CP002801">
    <property type="protein sequence ID" value="AEH08589.1"/>
    <property type="molecule type" value="Genomic_DNA"/>
</dbReference>
<dbReference type="HOGENOM" id="CLU_2716562_0_0_11"/>
<dbReference type="KEGG" id="fsy:FsymDg_1087"/>
<dbReference type="AlphaFoldDB" id="F8AYT2"/>
<reference evidence="1 2" key="1">
    <citation type="submission" date="2011-05" db="EMBL/GenBank/DDBJ databases">
        <title>Complete sequence of chromosome of Frankia symbiont of Datisca glomerata.</title>
        <authorList>
            <consortium name="US DOE Joint Genome Institute"/>
            <person name="Lucas S."/>
            <person name="Han J."/>
            <person name="Lapidus A."/>
            <person name="Cheng J.-F."/>
            <person name="Goodwin L."/>
            <person name="Pitluck S."/>
            <person name="Peters L."/>
            <person name="Mikhailova N."/>
            <person name="Chertkov O."/>
            <person name="Teshima H."/>
            <person name="Han C."/>
            <person name="Tapia R."/>
            <person name="Land M."/>
            <person name="Hauser L."/>
            <person name="Kyrpides N."/>
            <person name="Ivanova N."/>
            <person name="Pagani I."/>
            <person name="Berry A."/>
            <person name="Pawlowski K."/>
            <person name="Persson T."/>
            <person name="Vanden Heuvel B."/>
            <person name="Benson D."/>
            <person name="Woyke T."/>
        </authorList>
    </citation>
    <scope>NUCLEOTIDE SEQUENCE [LARGE SCALE GENOMIC DNA]</scope>
    <source>
        <strain evidence="2">4085684</strain>
    </source>
</reference>
<proteinExistence type="predicted"/>
<keyword evidence="2" id="KW-1185">Reference proteome</keyword>
<gene>
    <name evidence="1" type="ordered locus">FsymDg_1087</name>
</gene>
<dbReference type="Proteomes" id="UP000001549">
    <property type="component" value="Chromosome"/>
</dbReference>
<name>F8AYT2_9ACTN</name>